<evidence type="ECO:0000259" key="1">
    <source>
        <dbReference type="Pfam" id="PF00534"/>
    </source>
</evidence>
<name>A0AAX2EFF6_9BACI</name>
<gene>
    <name evidence="2" type="ORF">SAMN04489762_1892</name>
</gene>
<dbReference type="InterPro" id="IPR050194">
    <property type="entry name" value="Glycosyltransferase_grp1"/>
</dbReference>
<sequence length="407" mass="46817">MHETHNRNIAILTPFYPILHREDLDGDTKAIYYLLSQFSASNNVLVIHSFLHRYKSAYKNLFKILPVKNDLEKYLFKDKLNNDLLFLENMFLLPKVDYILKYFHKKHSNLVKTYYKEAELDLDALVVHFPTYYVDFVTNLNVANKRIAILHSVDIKKIKRSKDIRYWSNYFNDFDGIGFRSHTIMKEFESMLDISIKYMFLCFSGIPNSLLKTELPKNSYGIGSDIKLLYVGKLDKNKNVAKTIEALKPLQPQYSFKFNIIGSGREELKLKAHVNNLSLDDCVDFRGLISRDEVFENMRQSDIFIMVSIKETLGLVYLEAMAAGCIVIGSRGQGIDGIIIDGENGFLADSSSVSDISSALVKAINLTPQQQKIMKIRARETIEQLSDINTSNEYFSNISKVIDYNEV</sequence>
<organism evidence="2 3">
    <name type="scientific">Terribacillus saccharophilus</name>
    <dbReference type="NCBI Taxonomy" id="361277"/>
    <lineage>
        <taxon>Bacteria</taxon>
        <taxon>Bacillati</taxon>
        <taxon>Bacillota</taxon>
        <taxon>Bacilli</taxon>
        <taxon>Bacillales</taxon>
        <taxon>Bacillaceae</taxon>
        <taxon>Terribacillus</taxon>
    </lineage>
</organism>
<evidence type="ECO:0000313" key="3">
    <source>
        <dbReference type="Proteomes" id="UP000199735"/>
    </source>
</evidence>
<dbReference type="CDD" id="cd03801">
    <property type="entry name" value="GT4_PimA-like"/>
    <property type="match status" value="1"/>
</dbReference>
<keyword evidence="2" id="KW-0808">Transferase</keyword>
<dbReference type="AlphaFoldDB" id="A0AAX2EFF6"/>
<evidence type="ECO:0000313" key="2">
    <source>
        <dbReference type="EMBL" id="SEN29362.1"/>
    </source>
</evidence>
<dbReference type="RefSeq" id="WP_093880511.1">
    <property type="nucleotide sequence ID" value="NZ_FOCD01000002.1"/>
</dbReference>
<dbReference type="InterPro" id="IPR001296">
    <property type="entry name" value="Glyco_trans_1"/>
</dbReference>
<dbReference type="EMBL" id="FOCD01000002">
    <property type="protein sequence ID" value="SEN29362.1"/>
    <property type="molecule type" value="Genomic_DNA"/>
</dbReference>
<accession>A0AAX2EFF6</accession>
<feature type="domain" description="Glycosyl transferase family 1" evidence="1">
    <location>
        <begin position="223"/>
        <end position="378"/>
    </location>
</feature>
<proteinExistence type="predicted"/>
<comment type="caution">
    <text evidence="2">The sequence shown here is derived from an EMBL/GenBank/DDBJ whole genome shotgun (WGS) entry which is preliminary data.</text>
</comment>
<dbReference type="Gene3D" id="3.40.50.2000">
    <property type="entry name" value="Glycogen Phosphorylase B"/>
    <property type="match status" value="2"/>
</dbReference>
<dbReference type="Pfam" id="PF00534">
    <property type="entry name" value="Glycos_transf_1"/>
    <property type="match status" value="1"/>
</dbReference>
<reference evidence="2 3" key="1">
    <citation type="submission" date="2016-10" db="EMBL/GenBank/DDBJ databases">
        <authorList>
            <person name="Varghese N."/>
            <person name="Submissions S."/>
        </authorList>
    </citation>
    <scope>NUCLEOTIDE SEQUENCE [LARGE SCALE GENOMIC DNA]</scope>
    <source>
        <strain evidence="2 3">DSM 21619</strain>
    </source>
</reference>
<dbReference type="PANTHER" id="PTHR45947:SF3">
    <property type="entry name" value="SULFOQUINOVOSYL TRANSFERASE SQD2"/>
    <property type="match status" value="1"/>
</dbReference>
<dbReference type="PANTHER" id="PTHR45947">
    <property type="entry name" value="SULFOQUINOVOSYL TRANSFERASE SQD2"/>
    <property type="match status" value="1"/>
</dbReference>
<dbReference type="GO" id="GO:0016757">
    <property type="term" value="F:glycosyltransferase activity"/>
    <property type="evidence" value="ECO:0007669"/>
    <property type="project" value="InterPro"/>
</dbReference>
<dbReference type="Proteomes" id="UP000199735">
    <property type="component" value="Unassembled WGS sequence"/>
</dbReference>
<protein>
    <submittedName>
        <fullName evidence="2">Glycosyl transferases group 1</fullName>
    </submittedName>
</protein>
<dbReference type="SUPFAM" id="SSF53756">
    <property type="entry name" value="UDP-Glycosyltransferase/glycogen phosphorylase"/>
    <property type="match status" value="1"/>
</dbReference>